<feature type="compositionally biased region" description="Basic residues" evidence="1">
    <location>
        <begin position="640"/>
        <end position="650"/>
    </location>
</feature>
<dbReference type="VEuPathDB" id="FungiDB:PLEOSDRAFT_1108970"/>
<dbReference type="AlphaFoldDB" id="A0A067NHX3"/>
<dbReference type="STRING" id="1137138.A0A067NHX3"/>
<accession>A0A067NHX3</accession>
<feature type="compositionally biased region" description="Polar residues" evidence="1">
    <location>
        <begin position="43"/>
        <end position="55"/>
    </location>
</feature>
<evidence type="ECO:0000313" key="3">
    <source>
        <dbReference type="EMBL" id="KDQ23326.1"/>
    </source>
</evidence>
<proteinExistence type="predicted"/>
<dbReference type="SUPFAM" id="SSF81301">
    <property type="entry name" value="Nucleotidyltransferase"/>
    <property type="match status" value="1"/>
</dbReference>
<reference evidence="4" key="1">
    <citation type="journal article" date="2014" name="Proc. Natl. Acad. Sci. U.S.A.">
        <title>Extensive sampling of basidiomycete genomes demonstrates inadequacy of the white-rot/brown-rot paradigm for wood decay fungi.</title>
        <authorList>
            <person name="Riley R."/>
            <person name="Salamov A.A."/>
            <person name="Brown D.W."/>
            <person name="Nagy L.G."/>
            <person name="Floudas D."/>
            <person name="Held B.W."/>
            <person name="Levasseur A."/>
            <person name="Lombard V."/>
            <person name="Morin E."/>
            <person name="Otillar R."/>
            <person name="Lindquist E.A."/>
            <person name="Sun H."/>
            <person name="LaButti K.M."/>
            <person name="Schmutz J."/>
            <person name="Jabbour D."/>
            <person name="Luo H."/>
            <person name="Baker S.E."/>
            <person name="Pisabarro A.G."/>
            <person name="Walton J.D."/>
            <person name="Blanchette R.A."/>
            <person name="Henrissat B."/>
            <person name="Martin F."/>
            <person name="Cullen D."/>
            <person name="Hibbett D.S."/>
            <person name="Grigoriev I.V."/>
        </authorList>
    </citation>
    <scope>NUCLEOTIDE SEQUENCE [LARGE SCALE GENOMIC DNA]</scope>
    <source>
        <strain evidence="4">PC15</strain>
    </source>
</reference>
<feature type="region of interest" description="Disordered" evidence="1">
    <location>
        <begin position="447"/>
        <end position="563"/>
    </location>
</feature>
<dbReference type="GO" id="GO:0016779">
    <property type="term" value="F:nucleotidyltransferase activity"/>
    <property type="evidence" value="ECO:0007669"/>
    <property type="project" value="UniProtKB-ARBA"/>
</dbReference>
<dbReference type="CDD" id="cd05402">
    <property type="entry name" value="NT_PAP_TUTase"/>
    <property type="match status" value="1"/>
</dbReference>
<feature type="region of interest" description="Disordered" evidence="1">
    <location>
        <begin position="1"/>
        <end position="188"/>
    </location>
</feature>
<dbReference type="InParanoid" id="A0A067NHX3"/>
<dbReference type="InterPro" id="IPR054708">
    <property type="entry name" value="MTPAP-like_central"/>
</dbReference>
<dbReference type="PANTHER" id="PTHR12271">
    <property type="entry name" value="POLY A POLYMERASE CID PAP -RELATED"/>
    <property type="match status" value="1"/>
</dbReference>
<dbReference type="OrthoDB" id="2274644at2759"/>
<dbReference type="GO" id="GO:0031123">
    <property type="term" value="P:RNA 3'-end processing"/>
    <property type="evidence" value="ECO:0007669"/>
    <property type="project" value="TreeGrafter"/>
</dbReference>
<dbReference type="Gene3D" id="3.30.460.10">
    <property type="entry name" value="Beta Polymerase, domain 2"/>
    <property type="match status" value="1"/>
</dbReference>
<dbReference type="InterPro" id="IPR043519">
    <property type="entry name" value="NT_sf"/>
</dbReference>
<protein>
    <recommendedName>
        <fullName evidence="2">Poly(A) RNA polymerase mitochondrial-like central palm domain-containing protein</fullName>
    </recommendedName>
</protein>
<evidence type="ECO:0000256" key="1">
    <source>
        <dbReference type="SAM" id="MobiDB-lite"/>
    </source>
</evidence>
<feature type="compositionally biased region" description="Polar residues" evidence="1">
    <location>
        <begin position="532"/>
        <end position="554"/>
    </location>
</feature>
<dbReference type="HOGENOM" id="CLU_413944_0_0_1"/>
<feature type="domain" description="Poly(A) RNA polymerase mitochondrial-like central palm" evidence="2">
    <location>
        <begin position="182"/>
        <end position="312"/>
    </location>
</feature>
<dbReference type="EMBL" id="KL198013">
    <property type="protein sequence ID" value="KDQ23326.1"/>
    <property type="molecule type" value="Genomic_DNA"/>
</dbReference>
<dbReference type="GO" id="GO:0010605">
    <property type="term" value="P:negative regulation of macromolecule metabolic process"/>
    <property type="evidence" value="ECO:0007669"/>
    <property type="project" value="UniProtKB-ARBA"/>
</dbReference>
<sequence length="663" mass="73553">MQQQAPPNPFLRALNEAAERRRQDASNNNRNKSYPLFPPLPSASGSGIESETQQGPPVNVNNNVRPFPSRGREGFGGAPRGGHQHWRNKPSTAGQPSHQPQGQGRPYRQPPNPSPMSIPSPSTPHSAYQPNVPRAVSPVSRAMEHARSVLQRRPPPPHIQRLPQQQQPQQTRPPPQRTKRPQGAEELRRETLRRINGFVNRKFGNEFCVELFGSGHYGVASPSSDLDLVIVDRNRMTGFRPSESRGDWLPSIYNIRRLGKDLWDAGYKNVLAIPSANVPIVKFLDPVAGMECDINVNDQLGLINSRMLKIYCDMSPVLRPMLFAVKAWAKPLGLNNPSGKMGPRTFSSYALALMTIGFLQMRGLLPNLQADLEPLDPKCEDEGSIFWVRQKQKRIKCDIRYDSRSAVPVPVQNDIELLMKDWYWGGEFDYAEMMVVIREGGIVRRPVPMQEPEKKKKKKGKGKASAEEVQQSEQEQEQNHEGQGAALATEVEGAHAEEPETEEVEEVEEAEDDEVIDITDAGDAFELDSNAPGGSSTAASQSTQGVPQPQTQNDGAAAASATAEGNVVTQLPAYEDQWKWHHLVVVDPFIRNKNVVEGTKQRVPIFIEACRNAVRELDAGKTVNEMVAGLVPVAFPSAPPRKRKYKNKAKGKGDPTAQKVETR</sequence>
<feature type="region of interest" description="Disordered" evidence="1">
    <location>
        <begin position="637"/>
        <end position="663"/>
    </location>
</feature>
<evidence type="ECO:0000313" key="4">
    <source>
        <dbReference type="Proteomes" id="UP000027073"/>
    </source>
</evidence>
<feature type="compositionally biased region" description="Pro residues" evidence="1">
    <location>
        <begin position="108"/>
        <end position="122"/>
    </location>
</feature>
<name>A0A067NHX3_PLEO1</name>
<feature type="compositionally biased region" description="Low complexity" evidence="1">
    <location>
        <begin position="159"/>
        <end position="170"/>
    </location>
</feature>
<evidence type="ECO:0000259" key="2">
    <source>
        <dbReference type="Pfam" id="PF22600"/>
    </source>
</evidence>
<dbReference type="Proteomes" id="UP000027073">
    <property type="component" value="Unassembled WGS sequence"/>
</dbReference>
<dbReference type="SUPFAM" id="SSF81631">
    <property type="entry name" value="PAP/OAS1 substrate-binding domain"/>
    <property type="match status" value="1"/>
</dbReference>
<dbReference type="PANTHER" id="PTHR12271:SF40">
    <property type="entry name" value="POLY(A) RNA POLYMERASE GLD2"/>
    <property type="match status" value="1"/>
</dbReference>
<dbReference type="Gene3D" id="1.10.1410.10">
    <property type="match status" value="1"/>
</dbReference>
<feature type="compositionally biased region" description="Polar residues" evidence="1">
    <location>
        <begin position="89"/>
        <end position="98"/>
    </location>
</feature>
<feature type="compositionally biased region" description="Acidic residues" evidence="1">
    <location>
        <begin position="499"/>
        <end position="517"/>
    </location>
</feature>
<dbReference type="Pfam" id="PF22600">
    <property type="entry name" value="MTPAP-like_central"/>
    <property type="match status" value="1"/>
</dbReference>
<gene>
    <name evidence="3" type="ORF">PLEOSDRAFT_1108970</name>
</gene>
<feature type="compositionally biased region" description="Low complexity" evidence="1">
    <location>
        <begin position="56"/>
        <end position="68"/>
    </location>
</feature>
<organism evidence="3 4">
    <name type="scientific">Pleurotus ostreatus (strain PC15)</name>
    <name type="common">Oyster mushroom</name>
    <dbReference type="NCBI Taxonomy" id="1137138"/>
    <lineage>
        <taxon>Eukaryota</taxon>
        <taxon>Fungi</taxon>
        <taxon>Dikarya</taxon>
        <taxon>Basidiomycota</taxon>
        <taxon>Agaricomycotina</taxon>
        <taxon>Agaricomycetes</taxon>
        <taxon>Agaricomycetidae</taxon>
        <taxon>Agaricales</taxon>
        <taxon>Pleurotineae</taxon>
        <taxon>Pleurotaceae</taxon>
        <taxon>Pleurotus</taxon>
    </lineage>
</organism>